<dbReference type="RefSeq" id="WP_076439366.1">
    <property type="nucleotide sequence ID" value="NZ_FTNI01000023.1"/>
</dbReference>
<feature type="region of interest" description="Disordered" evidence="1">
    <location>
        <begin position="643"/>
        <end position="668"/>
    </location>
</feature>
<evidence type="ECO:0000313" key="2">
    <source>
        <dbReference type="EMBL" id="SIS01857.1"/>
    </source>
</evidence>
<keyword evidence="3" id="KW-1185">Reference proteome</keyword>
<organism evidence="2 3">
    <name type="scientific">Microbispora rosea</name>
    <dbReference type="NCBI Taxonomy" id="58117"/>
    <lineage>
        <taxon>Bacteria</taxon>
        <taxon>Bacillati</taxon>
        <taxon>Actinomycetota</taxon>
        <taxon>Actinomycetes</taxon>
        <taxon>Streptosporangiales</taxon>
        <taxon>Streptosporangiaceae</taxon>
        <taxon>Microbispora</taxon>
    </lineage>
</organism>
<evidence type="ECO:0000256" key="1">
    <source>
        <dbReference type="SAM" id="MobiDB-lite"/>
    </source>
</evidence>
<name>A0A1N7FNK8_9ACTN</name>
<dbReference type="Proteomes" id="UP000186096">
    <property type="component" value="Unassembled WGS sequence"/>
</dbReference>
<dbReference type="AlphaFoldDB" id="A0A1N7FNK8"/>
<proteinExistence type="predicted"/>
<gene>
    <name evidence="2" type="ORF">SAMN05421833_12313</name>
</gene>
<dbReference type="STRING" id="58117.SAMN05421833_12313"/>
<dbReference type="EMBL" id="FTNI01000023">
    <property type="protein sequence ID" value="SIS01857.1"/>
    <property type="molecule type" value="Genomic_DNA"/>
</dbReference>
<accession>A0A1N7FNK8</accession>
<protein>
    <submittedName>
        <fullName evidence="2">Uncharacterized protein</fullName>
    </submittedName>
</protein>
<sequence>MRTWFEPHEDEEFEAAKDLLVRRCLVWAGERGMAADPLVLEAALDSRHRSVDGRLAYWDEAQVRRFLLEWIPRYVTAHRDELDTAPGSLMTLLRYIAAKGLRDPRGATLAELEQAVKAAVADYPAALDDPARMGIAKFWAQTALDNGIDLTDLKALERLPRDVEAGRVPYDAEALDRVVEARLGRPHLDEQRAFPQPPLALPPARELAEAAARSDVVRRLTALADWVGAEGKTLTEAGHLRLADARELAGLLGTGEQDLQVRSAVDLPGVGLLLAWATHARIVRVSKGRLLRVAKAAPLLRDPEKLWSRAFEAYFELGRDMLTPPSLLWSVFDELMPDVLNSAYGMASPMPVARLEETVWLVCQDYIPSDHVPEETWRDRVGRELALAMEALAELGAVELSHGVADALYSSDLAGDLTADDRTADDGLPLPAEARDRLLRRLAEPGLLVRLTPLGARALRERMLAEGRNAPLIGELADASAAELLGVLLEHYPPKAAAQELDGWLAAHGGDPGPLLDAVRACSFRTRAAAMLSLLAEIHPGLRSLLPSLRTDRVLGPMVLMELAQRGDQASDRLGADENLLVTTEGVLGLLELAGPEKVQEQLRAMAGPNALALVEAMAASGHPAQESMEELRTLVAEPMRARSHPLRFVPGPRPGARGRTAGRKRKR</sequence>
<reference evidence="3" key="1">
    <citation type="submission" date="2017-01" db="EMBL/GenBank/DDBJ databases">
        <authorList>
            <person name="Varghese N."/>
            <person name="Submissions S."/>
        </authorList>
    </citation>
    <scope>NUCLEOTIDE SEQUENCE [LARGE SCALE GENOMIC DNA]</scope>
    <source>
        <strain evidence="3">ATCC 12950</strain>
    </source>
</reference>
<evidence type="ECO:0000313" key="3">
    <source>
        <dbReference type="Proteomes" id="UP000186096"/>
    </source>
</evidence>